<dbReference type="PANTHER" id="PTHR43439:SF2">
    <property type="entry name" value="ENZYME, PUTATIVE (JCVI)-RELATED"/>
    <property type="match status" value="1"/>
</dbReference>
<feature type="transmembrane region" description="Helical" evidence="3">
    <location>
        <begin position="261"/>
        <end position="283"/>
    </location>
</feature>
<protein>
    <recommendedName>
        <fullName evidence="4">AMP-dependent synthetase/ligase domain-containing protein</fullName>
    </recommendedName>
</protein>
<name>A0A8H5FV25_9AGAR</name>
<evidence type="ECO:0000259" key="4">
    <source>
        <dbReference type="Pfam" id="PF00501"/>
    </source>
</evidence>
<proteinExistence type="predicted"/>
<evidence type="ECO:0000256" key="3">
    <source>
        <dbReference type="SAM" id="Phobius"/>
    </source>
</evidence>
<evidence type="ECO:0000256" key="1">
    <source>
        <dbReference type="ARBA" id="ARBA00022450"/>
    </source>
</evidence>
<keyword evidence="3" id="KW-0812">Transmembrane</keyword>
<dbReference type="PANTHER" id="PTHR43439">
    <property type="entry name" value="PHENYLACETATE-COENZYME A LIGASE"/>
    <property type="match status" value="1"/>
</dbReference>
<dbReference type="Gene3D" id="3.40.50.12780">
    <property type="entry name" value="N-terminal domain of ligase-like"/>
    <property type="match status" value="1"/>
</dbReference>
<feature type="domain" description="AMP-dependent synthetase/ligase" evidence="4">
    <location>
        <begin position="88"/>
        <end position="395"/>
    </location>
</feature>
<keyword evidence="1" id="KW-0596">Phosphopantetheine</keyword>
<dbReference type="InterPro" id="IPR042099">
    <property type="entry name" value="ANL_N_sf"/>
</dbReference>
<accession>A0A8H5FV25</accession>
<dbReference type="InterPro" id="IPR000873">
    <property type="entry name" value="AMP-dep_synth/lig_dom"/>
</dbReference>
<evidence type="ECO:0000313" key="6">
    <source>
        <dbReference type="Proteomes" id="UP000559256"/>
    </source>
</evidence>
<evidence type="ECO:0000313" key="5">
    <source>
        <dbReference type="EMBL" id="KAF5349813.1"/>
    </source>
</evidence>
<dbReference type="SUPFAM" id="SSF56801">
    <property type="entry name" value="Acetyl-CoA synthetase-like"/>
    <property type="match status" value="1"/>
</dbReference>
<comment type="caution">
    <text evidence="5">The sequence shown here is derived from an EMBL/GenBank/DDBJ whole genome shotgun (WGS) entry which is preliminary data.</text>
</comment>
<keyword evidence="3" id="KW-0472">Membrane</keyword>
<gene>
    <name evidence="5" type="ORF">D9758_010235</name>
</gene>
<dbReference type="InterPro" id="IPR051414">
    <property type="entry name" value="Adenylate-forming_Reductase"/>
</dbReference>
<reference evidence="5 6" key="1">
    <citation type="journal article" date="2020" name="ISME J.">
        <title>Uncovering the hidden diversity of litter-decomposition mechanisms in mushroom-forming fungi.</title>
        <authorList>
            <person name="Floudas D."/>
            <person name="Bentzer J."/>
            <person name="Ahren D."/>
            <person name="Johansson T."/>
            <person name="Persson P."/>
            <person name="Tunlid A."/>
        </authorList>
    </citation>
    <scope>NUCLEOTIDE SEQUENCE [LARGE SCALE GENOMIC DNA]</scope>
    <source>
        <strain evidence="5 6">CBS 291.85</strain>
    </source>
</reference>
<keyword evidence="6" id="KW-1185">Reference proteome</keyword>
<dbReference type="AlphaFoldDB" id="A0A8H5FV25"/>
<keyword evidence="2" id="KW-0597">Phosphoprotein</keyword>
<dbReference type="Pfam" id="PF23562">
    <property type="entry name" value="AMP-binding_C_3"/>
    <property type="match status" value="1"/>
</dbReference>
<dbReference type="OrthoDB" id="429813at2759"/>
<dbReference type="EMBL" id="JAACJM010000079">
    <property type="protein sequence ID" value="KAF5349813.1"/>
    <property type="molecule type" value="Genomic_DNA"/>
</dbReference>
<keyword evidence="3" id="KW-1133">Transmembrane helix</keyword>
<evidence type="ECO:0000256" key="2">
    <source>
        <dbReference type="ARBA" id="ARBA00022553"/>
    </source>
</evidence>
<sequence>MSATQRTPVPVYPSLENLSTQLSLPQLLDLHLERNPEFPLYVFANDESGPNRLTEISMLEYIRAAHRAGSAIVTGTGIRDMNTGAGAGPRPGEIVAIVAVLDSIVYSALITGMMKVGLVPFPISTFLPPDTIAQLIQENNIHRIITTDATLHSFLASIRENLDPTYRAECVFEEAPSLSILYPKLGRETSQDDFSPLSNPFVPTDERKDLALCMHSSGSTGVPKTIRFTHRVFKSFALFSDMIDQTRKSRMTSLSGKPIRLGGFGFLFFHASAVITLIGSALYGPLTMAVFPPAITQPGALPVTATPENTIDHLKRTKATAMLSLPHFISTFARDEKAIEVLRGLDYVITGGGFIPTNAGDQLVSRGVRFRVIWASTECGGPTLISTEDMDPEDWSAFAFSKRVKVRWIPYEGGLFRCQFLATETFQPSVENIPPNDSGERGFEVSDLFEPHPTKEGFWRIVGRIDDVINQANGQKTLPGPIEDAVLASELVKSAVIFGHQHVHIGVLVELSPGHEIDVSDHSQAERIRDQIWPILEETNRTLPQYSQIRKQMILIASRDKPLPRATKGTVNKVASVKLYEREIEEIYKTAKLD</sequence>
<dbReference type="Proteomes" id="UP000559256">
    <property type="component" value="Unassembled WGS sequence"/>
</dbReference>
<dbReference type="Pfam" id="PF00501">
    <property type="entry name" value="AMP-binding"/>
    <property type="match status" value="1"/>
</dbReference>
<organism evidence="5 6">
    <name type="scientific">Tetrapyrgos nigripes</name>
    <dbReference type="NCBI Taxonomy" id="182062"/>
    <lineage>
        <taxon>Eukaryota</taxon>
        <taxon>Fungi</taxon>
        <taxon>Dikarya</taxon>
        <taxon>Basidiomycota</taxon>
        <taxon>Agaricomycotina</taxon>
        <taxon>Agaricomycetes</taxon>
        <taxon>Agaricomycetidae</taxon>
        <taxon>Agaricales</taxon>
        <taxon>Marasmiineae</taxon>
        <taxon>Marasmiaceae</taxon>
        <taxon>Tetrapyrgos</taxon>
    </lineage>
</organism>